<organism evidence="17 18">
    <name type="scientific">Methylophaga lonarensis MPL</name>
    <dbReference type="NCBI Taxonomy" id="1286106"/>
    <lineage>
        <taxon>Bacteria</taxon>
        <taxon>Pseudomonadati</taxon>
        <taxon>Pseudomonadota</taxon>
        <taxon>Gammaproteobacteria</taxon>
        <taxon>Thiotrichales</taxon>
        <taxon>Piscirickettsiaceae</taxon>
        <taxon>Methylophaga</taxon>
    </lineage>
</organism>
<dbReference type="SMART" id="SM00382">
    <property type="entry name" value="AAA"/>
    <property type="match status" value="1"/>
</dbReference>
<dbReference type="GO" id="GO:0015031">
    <property type="term" value="P:protein transport"/>
    <property type="evidence" value="ECO:0007669"/>
    <property type="project" value="UniProtKB-KW"/>
</dbReference>
<keyword evidence="6" id="KW-0547">Nucleotide-binding</keyword>
<comment type="caution">
    <text evidence="17">The sequence shown here is derived from an EMBL/GenBank/DDBJ whole genome shotgun (WGS) entry which is preliminary data.</text>
</comment>
<keyword evidence="8" id="KW-0653">Protein transport</keyword>
<evidence type="ECO:0000259" key="16">
    <source>
        <dbReference type="SMART" id="SM00962"/>
    </source>
</evidence>
<dbReference type="SUPFAM" id="SSF52540">
    <property type="entry name" value="P-loop containing nucleoside triphosphate hydrolases"/>
    <property type="match status" value="1"/>
</dbReference>
<dbReference type="AlphaFoldDB" id="M7NXF3"/>
<evidence type="ECO:0000256" key="7">
    <source>
        <dbReference type="ARBA" id="ARBA00022795"/>
    </source>
</evidence>
<dbReference type="PANTHER" id="PTHR43134:SF3">
    <property type="entry name" value="FLAGELLAR BIOSYNTHESIS PROTEIN FLHF"/>
    <property type="match status" value="1"/>
</dbReference>
<dbReference type="Gene3D" id="3.40.50.300">
    <property type="entry name" value="P-loop containing nucleotide triphosphate hydrolases"/>
    <property type="match status" value="1"/>
</dbReference>
<feature type="domain" description="SRP54-type proteins GTP-binding" evidence="16">
    <location>
        <begin position="181"/>
        <end position="373"/>
    </location>
</feature>
<evidence type="ECO:0000256" key="4">
    <source>
        <dbReference type="ARBA" id="ARBA00022448"/>
    </source>
</evidence>
<dbReference type="EMBL" id="APHR01000079">
    <property type="protein sequence ID" value="EMR11962.1"/>
    <property type="molecule type" value="Genomic_DNA"/>
</dbReference>
<dbReference type="PATRIC" id="fig|1286106.3.peg.2542"/>
<evidence type="ECO:0000313" key="18">
    <source>
        <dbReference type="Proteomes" id="UP000012019"/>
    </source>
</evidence>
<evidence type="ECO:0000313" key="17">
    <source>
        <dbReference type="EMBL" id="EMR11962.1"/>
    </source>
</evidence>
<dbReference type="GO" id="GO:0005047">
    <property type="term" value="F:signal recognition particle binding"/>
    <property type="evidence" value="ECO:0007669"/>
    <property type="project" value="TreeGrafter"/>
</dbReference>
<dbReference type="CDD" id="cd17873">
    <property type="entry name" value="FlhF"/>
    <property type="match status" value="1"/>
</dbReference>
<dbReference type="PANTHER" id="PTHR43134">
    <property type="entry name" value="SIGNAL RECOGNITION PARTICLE RECEPTOR SUBUNIT ALPHA"/>
    <property type="match status" value="1"/>
</dbReference>
<keyword evidence="10" id="KW-0472">Membrane</keyword>
<dbReference type="OrthoDB" id="9778554at2"/>
<reference evidence="17 18" key="1">
    <citation type="journal article" date="2013" name="Genome Announc.">
        <title>Draft Genome Sequence of Methylophaga lonarensis MPLT, a Haloalkaliphilic (Non-Methane-Utilizing) Methylotroph.</title>
        <authorList>
            <person name="Shetty S.A."/>
            <person name="Marathe N.P."/>
            <person name="Munot H."/>
            <person name="Antony C.P."/>
            <person name="Dhotre D.P."/>
            <person name="Murrell J.C."/>
            <person name="Shouche Y.S."/>
        </authorList>
    </citation>
    <scope>NUCLEOTIDE SEQUENCE [LARGE SCALE GENOMIC DNA]</scope>
    <source>
        <strain evidence="17 18">MPL</strain>
    </source>
</reference>
<evidence type="ECO:0000256" key="12">
    <source>
        <dbReference type="ARBA" id="ARBA00025337"/>
    </source>
</evidence>
<keyword evidence="17" id="KW-0969">Cilium</keyword>
<dbReference type="RefSeq" id="WP_009727488.1">
    <property type="nucleotide sequence ID" value="NZ_APHR01000079.1"/>
</dbReference>
<evidence type="ECO:0000256" key="1">
    <source>
        <dbReference type="ARBA" id="ARBA00004413"/>
    </source>
</evidence>
<dbReference type="GO" id="GO:0044781">
    <property type="term" value="P:bacterial-type flagellum organization"/>
    <property type="evidence" value="ECO:0007669"/>
    <property type="project" value="UniProtKB-UniRule"/>
</dbReference>
<dbReference type="SMART" id="SM00962">
    <property type="entry name" value="SRP54"/>
    <property type="match status" value="1"/>
</dbReference>
<keyword evidence="9" id="KW-0342">GTP-binding</keyword>
<dbReference type="GO" id="GO:0005525">
    <property type="term" value="F:GTP binding"/>
    <property type="evidence" value="ECO:0007669"/>
    <property type="project" value="UniProtKB-UniRule"/>
</dbReference>
<dbReference type="FunFam" id="3.40.50.300:FF:000695">
    <property type="entry name" value="Flagellar biosynthesis regulator FlhF"/>
    <property type="match status" value="1"/>
</dbReference>
<gene>
    <name evidence="17" type="ORF">MPL1_12738</name>
</gene>
<keyword evidence="18" id="KW-1185">Reference proteome</keyword>
<comment type="function">
    <text evidence="12">Necessary for flagellar biosynthesis. May be involved in translocation of the flagellum.</text>
</comment>
<keyword evidence="4" id="KW-0813">Transport</keyword>
<evidence type="ECO:0000256" key="14">
    <source>
        <dbReference type="SAM" id="MobiDB-lite"/>
    </source>
</evidence>
<dbReference type="STRING" id="1286106.MPL1_12738"/>
<evidence type="ECO:0000256" key="11">
    <source>
        <dbReference type="ARBA" id="ARBA00023225"/>
    </source>
</evidence>
<evidence type="ECO:0000256" key="9">
    <source>
        <dbReference type="ARBA" id="ARBA00023134"/>
    </source>
</evidence>
<dbReference type="NCBIfam" id="TIGR03499">
    <property type="entry name" value="FlhF"/>
    <property type="match status" value="1"/>
</dbReference>
<sequence>MKIKRFQAADVRQAIREVREVLGPDAVILSNTRVDGGIEIVAATDYDESQFRQHAQAADYQSRREQPTVEINPAEPPRTTAPLKENIWSQEPTLVQMRKEIAGLRDMLQNQLSDLTWKDLARQSPTQMELIQRYLRMGVDMQLARQLTTNPVEDLEVAWRQSLGKLAAQIDIQNDDIISTGGIFALVGPTGVGKTTTIAKLAARCALKHGARNVALITTDCYRIGGQEQLRSYARILGVPVRVARTHDELSDALNDLLDRRFILIDTAGMNPRDMHLAQKFALLQQQSPRIKTLLTLSATTQAAAINDIIKAFSHLELHACIMTKIDEASSLGAAISALIQHRLPLAYTGHGQQVPEDLSLARPNTLVHQASELLNNEQQPEEPFMSGYGGFAAYG</sequence>
<dbReference type="eggNOG" id="COG1419">
    <property type="taxonomic scope" value="Bacteria"/>
</dbReference>
<evidence type="ECO:0000256" key="8">
    <source>
        <dbReference type="ARBA" id="ARBA00022927"/>
    </source>
</evidence>
<proteinExistence type="inferred from homology"/>
<evidence type="ECO:0000259" key="15">
    <source>
        <dbReference type="SMART" id="SM00382"/>
    </source>
</evidence>
<keyword evidence="7" id="KW-1005">Bacterial flagellum biogenesis</keyword>
<comment type="similarity">
    <text evidence="2">Belongs to the GTP-binding SRP family.</text>
</comment>
<dbReference type="Proteomes" id="UP000012019">
    <property type="component" value="Unassembled WGS sequence"/>
</dbReference>
<keyword evidence="5" id="KW-1003">Cell membrane</keyword>
<feature type="region of interest" description="Disordered" evidence="14">
    <location>
        <begin position="59"/>
        <end position="81"/>
    </location>
</feature>
<evidence type="ECO:0000256" key="5">
    <source>
        <dbReference type="ARBA" id="ARBA00022475"/>
    </source>
</evidence>
<evidence type="ECO:0000256" key="6">
    <source>
        <dbReference type="ARBA" id="ARBA00022741"/>
    </source>
</evidence>
<protein>
    <recommendedName>
        <fullName evidence="3 13">Flagellar biosynthesis protein FlhF</fullName>
    </recommendedName>
</protein>
<dbReference type="Pfam" id="PF00448">
    <property type="entry name" value="SRP54"/>
    <property type="match status" value="1"/>
</dbReference>
<name>M7NXF3_9GAMM</name>
<evidence type="ECO:0000256" key="3">
    <source>
        <dbReference type="ARBA" id="ARBA00014919"/>
    </source>
</evidence>
<keyword evidence="17" id="KW-0966">Cell projection</keyword>
<keyword evidence="17" id="KW-0282">Flagellum</keyword>
<dbReference type="GO" id="GO:0006614">
    <property type="term" value="P:SRP-dependent cotranslational protein targeting to membrane"/>
    <property type="evidence" value="ECO:0007669"/>
    <property type="project" value="UniProtKB-UniRule"/>
</dbReference>
<comment type="subcellular location">
    <subcellularLocation>
        <location evidence="1">Cell membrane</location>
        <topology evidence="1">Peripheral membrane protein</topology>
        <orientation evidence="1">Cytoplasmic side</orientation>
    </subcellularLocation>
</comment>
<dbReference type="InterPro" id="IPR000897">
    <property type="entry name" value="SRP54_GTPase_dom"/>
</dbReference>
<dbReference type="GO" id="GO:0005886">
    <property type="term" value="C:plasma membrane"/>
    <property type="evidence" value="ECO:0007669"/>
    <property type="project" value="UniProtKB-SubCell"/>
</dbReference>
<keyword evidence="11" id="KW-1006">Bacterial flagellum protein export</keyword>
<dbReference type="InterPro" id="IPR003593">
    <property type="entry name" value="AAA+_ATPase"/>
</dbReference>
<accession>M7NXF3</accession>
<dbReference type="InterPro" id="IPR047040">
    <property type="entry name" value="FlhF__GTPase_dom"/>
</dbReference>
<evidence type="ECO:0000256" key="2">
    <source>
        <dbReference type="ARBA" id="ARBA00008531"/>
    </source>
</evidence>
<evidence type="ECO:0000256" key="10">
    <source>
        <dbReference type="ARBA" id="ARBA00023136"/>
    </source>
</evidence>
<evidence type="ECO:0000256" key="13">
    <source>
        <dbReference type="NCBIfam" id="TIGR03499"/>
    </source>
</evidence>
<feature type="domain" description="AAA+ ATPase" evidence="15">
    <location>
        <begin position="180"/>
        <end position="324"/>
    </location>
</feature>
<dbReference type="GO" id="GO:0003924">
    <property type="term" value="F:GTPase activity"/>
    <property type="evidence" value="ECO:0007669"/>
    <property type="project" value="UniProtKB-UniRule"/>
</dbReference>
<dbReference type="InterPro" id="IPR027417">
    <property type="entry name" value="P-loop_NTPase"/>
</dbReference>
<dbReference type="InterPro" id="IPR020006">
    <property type="entry name" value="FlhF"/>
</dbReference>